<reference evidence="2" key="1">
    <citation type="submission" date="2021-01" db="EMBL/GenBank/DDBJ databases">
        <title>Chromosome-level genome assembly of a human fungal pathogen reveals clustering of transcriptionally co-regulated genes.</title>
        <authorList>
            <person name="Voorhies M."/>
            <person name="Cohen S."/>
            <person name="Shea T.P."/>
            <person name="Petrus S."/>
            <person name="Munoz J.F."/>
            <person name="Poplawski S."/>
            <person name="Goldman W.E."/>
            <person name="Michael T."/>
            <person name="Cuomo C.A."/>
            <person name="Sil A."/>
            <person name="Beyhan S."/>
        </authorList>
    </citation>
    <scope>NUCLEOTIDE SEQUENCE</scope>
    <source>
        <strain evidence="2">WU24</strain>
    </source>
</reference>
<feature type="region of interest" description="Disordered" evidence="1">
    <location>
        <begin position="155"/>
        <end position="186"/>
    </location>
</feature>
<dbReference type="EMBL" id="CP069115">
    <property type="protein sequence ID" value="QSS66252.1"/>
    <property type="molecule type" value="Genomic_DNA"/>
</dbReference>
<feature type="compositionally biased region" description="Basic and acidic residues" evidence="1">
    <location>
        <begin position="172"/>
        <end position="186"/>
    </location>
</feature>
<proteinExistence type="predicted"/>
<dbReference type="Proteomes" id="UP000663671">
    <property type="component" value="Chromosome 3"/>
</dbReference>
<evidence type="ECO:0000313" key="3">
    <source>
        <dbReference type="Proteomes" id="UP000663671"/>
    </source>
</evidence>
<dbReference type="AlphaFoldDB" id="A0A8A1MNN7"/>
<gene>
    <name evidence="2" type="ORF">I7I51_07109</name>
</gene>
<feature type="non-terminal residue" evidence="2">
    <location>
        <position position="1"/>
    </location>
</feature>
<protein>
    <submittedName>
        <fullName evidence="2">Uncharacterized protein</fullName>
    </submittedName>
</protein>
<name>A0A8A1MNN7_AJECA</name>
<organism evidence="2 3">
    <name type="scientific">Ajellomyces capsulatus</name>
    <name type="common">Darling's disease fungus</name>
    <name type="synonym">Histoplasma capsulatum</name>
    <dbReference type="NCBI Taxonomy" id="5037"/>
    <lineage>
        <taxon>Eukaryota</taxon>
        <taxon>Fungi</taxon>
        <taxon>Dikarya</taxon>
        <taxon>Ascomycota</taxon>
        <taxon>Pezizomycotina</taxon>
        <taxon>Eurotiomycetes</taxon>
        <taxon>Eurotiomycetidae</taxon>
        <taxon>Onygenales</taxon>
        <taxon>Ajellomycetaceae</taxon>
        <taxon>Histoplasma</taxon>
    </lineage>
</organism>
<accession>A0A8A1MNN7</accession>
<sequence length="186" mass="20622">HAALGKPQAAASRIRTSYVAPCLDARMWVLVISGLHRSLGQTSQCQVGMICVSYIAPSGILLHEGRKSAFEPLTTLEEALCDCLFLAGTAYPIFRMDTAYASRMEQELSEFRSMHLWGWAQITLSARSINNWDRHAGAKISMTIFSDSCPNRGNSLGDETGAVKRTKKLGRNKKDSTMKPRDLNER</sequence>
<evidence type="ECO:0000313" key="2">
    <source>
        <dbReference type="EMBL" id="QSS66252.1"/>
    </source>
</evidence>
<dbReference type="VEuPathDB" id="FungiDB:I7I51_07109"/>
<evidence type="ECO:0000256" key="1">
    <source>
        <dbReference type="SAM" id="MobiDB-lite"/>
    </source>
</evidence>